<name>A0ABQ5UWZ2_9HYPH</name>
<evidence type="ECO:0000259" key="1">
    <source>
        <dbReference type="PROSITE" id="PS51186"/>
    </source>
</evidence>
<comment type="caution">
    <text evidence="2">The sequence shown here is derived from an EMBL/GenBank/DDBJ whole genome shotgun (WGS) entry which is preliminary data.</text>
</comment>
<sequence length="193" mass="22470">MSEHSEIQTETVGPAQSADLGWILTHVHQAIDELEFYNNEFKAFEKQRVNKHLIRALFDYDPHHLLVLRKNGERAGFMISGPDNGVVFLYWSYILPKFRNSKLAIVGNTFFKTYFDNGHWHKLSTFTRTGNRTALIILKRFGWTEVAHLEKHIFGEDYKIFEIALEKTVPGYRPFVVPGRIGRIKSWLKGFLS</sequence>
<dbReference type="SUPFAM" id="SSF55729">
    <property type="entry name" value="Acyl-CoA N-acyltransferases (Nat)"/>
    <property type="match status" value="1"/>
</dbReference>
<reference evidence="2" key="1">
    <citation type="journal article" date="2014" name="Int. J. Syst. Evol. Microbiol.">
        <title>Complete genome of a new Firmicutes species belonging to the dominant human colonic microbiota ('Ruminococcus bicirculans') reveals two chromosomes and a selective capacity to utilize plant glucans.</title>
        <authorList>
            <consortium name="NISC Comparative Sequencing Program"/>
            <person name="Wegmann U."/>
            <person name="Louis P."/>
            <person name="Goesmann A."/>
            <person name="Henrissat B."/>
            <person name="Duncan S.H."/>
            <person name="Flint H.J."/>
        </authorList>
    </citation>
    <scope>NUCLEOTIDE SEQUENCE</scope>
    <source>
        <strain evidence="2">NBRC 107169</strain>
    </source>
</reference>
<protein>
    <recommendedName>
        <fullName evidence="1">N-acetyltransferase domain-containing protein</fullName>
    </recommendedName>
</protein>
<dbReference type="InterPro" id="IPR016181">
    <property type="entry name" value="Acyl_CoA_acyltransferase"/>
</dbReference>
<accession>A0ABQ5UWZ2</accession>
<dbReference type="Gene3D" id="3.40.630.30">
    <property type="match status" value="1"/>
</dbReference>
<organism evidence="2 3">
    <name type="scientific">Maritalea porphyrae</name>
    <dbReference type="NCBI Taxonomy" id="880732"/>
    <lineage>
        <taxon>Bacteria</taxon>
        <taxon>Pseudomonadati</taxon>
        <taxon>Pseudomonadota</taxon>
        <taxon>Alphaproteobacteria</taxon>
        <taxon>Hyphomicrobiales</taxon>
        <taxon>Devosiaceae</taxon>
        <taxon>Maritalea</taxon>
    </lineage>
</organism>
<dbReference type="RefSeq" id="WP_284365997.1">
    <property type="nucleotide sequence ID" value="NZ_BSNI01000002.1"/>
</dbReference>
<keyword evidence="3" id="KW-1185">Reference proteome</keyword>
<evidence type="ECO:0000313" key="2">
    <source>
        <dbReference type="EMBL" id="GLQ18890.1"/>
    </source>
</evidence>
<dbReference type="EMBL" id="BSNI01000002">
    <property type="protein sequence ID" value="GLQ18890.1"/>
    <property type="molecule type" value="Genomic_DNA"/>
</dbReference>
<gene>
    <name evidence="2" type="ORF">GCM10007879_31390</name>
</gene>
<evidence type="ECO:0000313" key="3">
    <source>
        <dbReference type="Proteomes" id="UP001161405"/>
    </source>
</evidence>
<feature type="domain" description="N-acetyltransferase" evidence="1">
    <location>
        <begin position="23"/>
        <end position="170"/>
    </location>
</feature>
<dbReference type="PROSITE" id="PS51186">
    <property type="entry name" value="GNAT"/>
    <property type="match status" value="1"/>
</dbReference>
<dbReference type="Proteomes" id="UP001161405">
    <property type="component" value="Unassembled WGS sequence"/>
</dbReference>
<proteinExistence type="predicted"/>
<reference evidence="2" key="2">
    <citation type="submission" date="2023-01" db="EMBL/GenBank/DDBJ databases">
        <title>Draft genome sequence of Maritalea porphyrae strain NBRC 107169.</title>
        <authorList>
            <person name="Sun Q."/>
            <person name="Mori K."/>
        </authorList>
    </citation>
    <scope>NUCLEOTIDE SEQUENCE</scope>
    <source>
        <strain evidence="2">NBRC 107169</strain>
    </source>
</reference>
<dbReference type="InterPro" id="IPR000182">
    <property type="entry name" value="GNAT_dom"/>
</dbReference>